<dbReference type="GO" id="GO:0005886">
    <property type="term" value="C:plasma membrane"/>
    <property type="evidence" value="ECO:0007669"/>
    <property type="project" value="TreeGrafter"/>
</dbReference>
<keyword evidence="3 9" id="KW-0812">Transmembrane</keyword>
<dbReference type="InParanoid" id="A0A078B7F9"/>
<dbReference type="GO" id="GO:0098719">
    <property type="term" value="P:sodium ion import across plasma membrane"/>
    <property type="evidence" value="ECO:0007669"/>
    <property type="project" value="TreeGrafter"/>
</dbReference>
<gene>
    <name evidence="11" type="primary">Contig18991.g20142</name>
    <name evidence="11" type="ORF">STYLEM_18368</name>
</gene>
<feature type="transmembrane region" description="Helical" evidence="9">
    <location>
        <begin position="150"/>
        <end position="176"/>
    </location>
</feature>
<comment type="subcellular location">
    <subcellularLocation>
        <location evidence="1">Membrane</location>
        <topology evidence="1">Multi-pass membrane protein</topology>
    </subcellularLocation>
</comment>
<protein>
    <submittedName>
        <fullName evidence="11">Sodium hydrogen exchanger</fullName>
    </submittedName>
</protein>
<evidence type="ECO:0000256" key="9">
    <source>
        <dbReference type="SAM" id="Phobius"/>
    </source>
</evidence>
<evidence type="ECO:0000256" key="1">
    <source>
        <dbReference type="ARBA" id="ARBA00004141"/>
    </source>
</evidence>
<dbReference type="AlphaFoldDB" id="A0A078B7F9"/>
<evidence type="ECO:0000256" key="2">
    <source>
        <dbReference type="ARBA" id="ARBA00022448"/>
    </source>
</evidence>
<dbReference type="PANTHER" id="PTHR10110">
    <property type="entry name" value="SODIUM/HYDROGEN EXCHANGER"/>
    <property type="match status" value="1"/>
</dbReference>
<keyword evidence="5" id="KW-0915">Sodium</keyword>
<evidence type="ECO:0000256" key="3">
    <source>
        <dbReference type="ARBA" id="ARBA00022692"/>
    </source>
</evidence>
<feature type="domain" description="Cation/H+ exchanger transmembrane" evidence="10">
    <location>
        <begin position="28"/>
        <end position="316"/>
    </location>
</feature>
<evidence type="ECO:0000259" key="10">
    <source>
        <dbReference type="Pfam" id="PF00999"/>
    </source>
</evidence>
<feature type="transmembrane region" description="Helical" evidence="9">
    <location>
        <begin position="299"/>
        <end position="321"/>
    </location>
</feature>
<feature type="transmembrane region" description="Helical" evidence="9">
    <location>
        <begin position="196"/>
        <end position="219"/>
    </location>
</feature>
<dbReference type="InterPro" id="IPR006153">
    <property type="entry name" value="Cation/H_exchanger_TM"/>
</dbReference>
<evidence type="ECO:0000256" key="8">
    <source>
        <dbReference type="ARBA" id="ARBA00023201"/>
    </source>
</evidence>
<keyword evidence="2" id="KW-0813">Transport</keyword>
<evidence type="ECO:0000256" key="5">
    <source>
        <dbReference type="ARBA" id="ARBA00023053"/>
    </source>
</evidence>
<keyword evidence="4 9" id="KW-1133">Transmembrane helix</keyword>
<dbReference type="Pfam" id="PF00999">
    <property type="entry name" value="Na_H_Exchanger"/>
    <property type="match status" value="1"/>
</dbReference>
<dbReference type="EMBL" id="CCKQ01017358">
    <property type="protein sequence ID" value="CDW89237.1"/>
    <property type="molecule type" value="Genomic_DNA"/>
</dbReference>
<evidence type="ECO:0000256" key="7">
    <source>
        <dbReference type="ARBA" id="ARBA00023136"/>
    </source>
</evidence>
<reference evidence="11 12" key="1">
    <citation type="submission" date="2014-06" db="EMBL/GenBank/DDBJ databases">
        <authorList>
            <person name="Swart Estienne"/>
        </authorList>
    </citation>
    <scope>NUCLEOTIDE SEQUENCE [LARGE SCALE GENOMIC DNA]</scope>
    <source>
        <strain evidence="11 12">130c</strain>
    </source>
</reference>
<organism evidence="11 12">
    <name type="scientific">Stylonychia lemnae</name>
    <name type="common">Ciliate</name>
    <dbReference type="NCBI Taxonomy" id="5949"/>
    <lineage>
        <taxon>Eukaryota</taxon>
        <taxon>Sar</taxon>
        <taxon>Alveolata</taxon>
        <taxon>Ciliophora</taxon>
        <taxon>Intramacronucleata</taxon>
        <taxon>Spirotrichea</taxon>
        <taxon>Stichotrichia</taxon>
        <taxon>Sporadotrichida</taxon>
        <taxon>Oxytrichidae</taxon>
        <taxon>Stylonychinae</taxon>
        <taxon>Stylonychia</taxon>
    </lineage>
</organism>
<feature type="transmembrane region" description="Helical" evidence="9">
    <location>
        <begin position="231"/>
        <end position="253"/>
    </location>
</feature>
<keyword evidence="6" id="KW-0406">Ion transport</keyword>
<dbReference type="OMA" id="CCEAFLF"/>
<dbReference type="GO" id="GO:0015385">
    <property type="term" value="F:sodium:proton antiporter activity"/>
    <property type="evidence" value="ECO:0007669"/>
    <property type="project" value="InterPro"/>
</dbReference>
<name>A0A078B7F9_STYLE</name>
<dbReference type="OrthoDB" id="196264at2759"/>
<dbReference type="InterPro" id="IPR018422">
    <property type="entry name" value="Cation/H_exchanger_CPA1"/>
</dbReference>
<evidence type="ECO:0000256" key="6">
    <source>
        <dbReference type="ARBA" id="ARBA00023065"/>
    </source>
</evidence>
<dbReference type="Gene3D" id="6.10.140.1330">
    <property type="match status" value="1"/>
</dbReference>
<keyword evidence="12" id="KW-1185">Reference proteome</keyword>
<dbReference type="GO" id="GO:0051453">
    <property type="term" value="P:regulation of intracellular pH"/>
    <property type="evidence" value="ECO:0007669"/>
    <property type="project" value="TreeGrafter"/>
</dbReference>
<proteinExistence type="predicted"/>
<dbReference type="PANTHER" id="PTHR10110:SF187">
    <property type="entry name" value="SODIUM_HYDROGEN EXCHANGER"/>
    <property type="match status" value="1"/>
</dbReference>
<keyword evidence="8" id="KW-0739">Sodium transport</keyword>
<feature type="transmembrane region" description="Helical" evidence="9">
    <location>
        <begin position="259"/>
        <end position="279"/>
    </location>
</feature>
<dbReference type="GO" id="GO:0015386">
    <property type="term" value="F:potassium:proton antiporter activity"/>
    <property type="evidence" value="ECO:0007669"/>
    <property type="project" value="TreeGrafter"/>
</dbReference>
<sequence length="468" mass="53671">MTIFSVLIIWMNDWEFGSLPNDQRLSNVECIVLAAVLCATDTVAALTILKEKDFPQLNAILFGEGIVNDAVSILIFETIQRQFGYRTRRQQEDISISGHDIGLAILRFCYLSIASIMIGIIIGLLSAYITKRLVNLKDHPIREIIMIFMLAYLSYIISEILNFSGIMTLFCCGFTMNHYTYYNLSKESQSGGVLAIQTISSCCEAFLFAYLGFSVISISNDNCSFQFILELLLITLVARFLSVFIPLSLLWILNYSVNFKTAVFIWYGGLIRGAIAYALTFRIDRSISRQAYLIRQNTLMIVLISTLFFGSLMSVFAKLLGISVEKENQNKKILKRFRNPSVETFDDKLMHENLLSLEEPERQPRYPLRRIHSQIIEPLDLQPENNNLDKAQAYRALRNFDQNYLKKYFGGRQTHHLEVQPQVLIKLSESASLQSVQRDQKYGSLDYDEINPEETKQLVKDQKSFFDS</sequence>
<evidence type="ECO:0000313" key="12">
    <source>
        <dbReference type="Proteomes" id="UP000039865"/>
    </source>
</evidence>
<keyword evidence="7 9" id="KW-0472">Membrane</keyword>
<accession>A0A078B7F9</accession>
<evidence type="ECO:0000313" key="11">
    <source>
        <dbReference type="EMBL" id="CDW89237.1"/>
    </source>
</evidence>
<dbReference type="Proteomes" id="UP000039865">
    <property type="component" value="Unassembled WGS sequence"/>
</dbReference>
<feature type="transmembrane region" description="Helical" evidence="9">
    <location>
        <begin position="105"/>
        <end position="129"/>
    </location>
</feature>
<evidence type="ECO:0000256" key="4">
    <source>
        <dbReference type="ARBA" id="ARBA00022989"/>
    </source>
</evidence>